<feature type="signal peptide" evidence="1">
    <location>
        <begin position="1"/>
        <end position="20"/>
    </location>
</feature>
<name>A0AB33L062_9FLAO</name>
<evidence type="ECO:0000313" key="2">
    <source>
        <dbReference type="EMBL" id="BFP67317.1"/>
    </source>
</evidence>
<reference evidence="2" key="1">
    <citation type="submission" date="2024-08" db="EMBL/GenBank/DDBJ databases">
        <title>Whole genome sequence of Tenacibaculum sp. strain pbs-1 associated with black-spot shell disease in Akoya pearl oysters.</title>
        <authorList>
            <person name="Sakatoku A."/>
            <person name="Suzuki T."/>
            <person name="Hatano K."/>
            <person name="Seki M."/>
            <person name="Tanaka D."/>
            <person name="Nakamura S."/>
            <person name="Suzuki N."/>
            <person name="Isshiki T."/>
        </authorList>
    </citation>
    <scope>NUCLEOTIDE SEQUENCE</scope>
    <source>
        <strain evidence="2">Pbs-1</strain>
    </source>
</reference>
<protein>
    <submittedName>
        <fullName evidence="2">Uncharacterized protein</fullName>
    </submittedName>
</protein>
<dbReference type="EMBL" id="AP035888">
    <property type="protein sequence ID" value="BFP67317.1"/>
    <property type="molecule type" value="Genomic_DNA"/>
</dbReference>
<evidence type="ECO:0000256" key="1">
    <source>
        <dbReference type="SAM" id="SignalP"/>
    </source>
</evidence>
<sequence length="602" mass="69816">MKRKLLLSVTCLLISLFSYSQQYNYQLRITNYDFYAWSSDSRCGTNELYIEVIFEDGTKRKIYTAYPKSFKADVLLEHFFVKKIKNIHFYTFIHEKKWGDVGCNGDTSKLNLTSLSYKNSDLIEGTHNGGDAKTRVKFNYEVLKVEKNYNYKIEYDIDLYNESLNTHMEYDNYSGTYSLYLKGDKESKRVYTGRVMEFTPDPLTNTKYDSIVRFMEPLTTLNGKMNIYFRTSSMLMCEGQVNEFGDFYSIDTEQNTTINRENGCLSHKYLFPWCGTTKINYFNFYRIYAKLGDIELNKPNFGSDGKSPELKDCEPFRVYVNDCNEESSYAVEYSKGGNFKTYLPYARRESYFDLDYSKLEGVEIGGGVSLRIKYYNSGDYSSNPYLYSDLVNFTIFGCSPKLTQEPTPIKTTCSYSKDGRVKVTFNRQLNNEKLFLSVRFREIGTTTYHLYSQEDTTTLQDNLNGTYSYTWKGTYLYLEPGNEYKIKYQTLSIDSELDDKDPSWNRAEENESLFLIPTATNVQFDAKKLNDENCFNSGDGKIRVYNVSGGTGEGYEYELNESTDWIPFNPSNKNVKEVVIGGLGKGIYKIKIRDSKKCLAKE</sequence>
<feature type="chain" id="PRO_5044242991" evidence="1">
    <location>
        <begin position="21"/>
        <end position="602"/>
    </location>
</feature>
<gene>
    <name evidence="2" type="ORF">Pbs1_06600</name>
</gene>
<proteinExistence type="predicted"/>
<organism evidence="2">
    <name type="scientific">Tenacibaculum sp. Pbs-1</name>
    <dbReference type="NCBI Taxonomy" id="3238748"/>
    <lineage>
        <taxon>Bacteria</taxon>
        <taxon>Pseudomonadati</taxon>
        <taxon>Bacteroidota</taxon>
        <taxon>Flavobacteriia</taxon>
        <taxon>Flavobacteriales</taxon>
        <taxon>Flavobacteriaceae</taxon>
        <taxon>Tenacibaculum</taxon>
    </lineage>
</organism>
<accession>A0AB33L062</accession>
<dbReference type="AlphaFoldDB" id="A0AB33L062"/>
<keyword evidence="1" id="KW-0732">Signal</keyword>